<name>A0A871R6N6_DEKBR</name>
<dbReference type="InterPro" id="IPR005225">
    <property type="entry name" value="Small_GTP-bd"/>
</dbReference>
<dbReference type="SMART" id="SM00177">
    <property type="entry name" value="ARF"/>
    <property type="match status" value="1"/>
</dbReference>
<sequence length="957" mass="108883">MYRSIGTTKAGLVWHATRCLSQRVEIKSLNSSSPIAFNVNIMKAPSNFGYASSRVNRPYNEDRYQAGILDMDLNIKKVGDETSNSVDAYLNGRINKLTEPAYTNNYLHQKVFNYSVFDGHGGGECSEYLKSHLLESVERLQITEETIDFLMQFYRKKIGGYWKRWYRRENQQLLNAMGLGRVLKENESKELLLKSRKLHDSKTKLWQLPEFASQVTPYDFFKLRVFLSFLYVDYQFLTYENMFNHTEEYKVQHIQGYQNSMTGQEQVKMINSGSTCTSAFIYCVDKDNNDPDGYYFHDNVLSRLLVAQVGDTRAILCDKNGVAHALTRDHHPSNPTESRRLTKFSANLIMTDSFGEERYLNLANTRSFGDISAKDVGVSAEPEFFDYLIGDPAKMEKYIQTHGDHLKKVGVKWFGGDECFLALVSDGVTNCMTDQEVVDVITSTTDARGTPKEAATQVDHFVEDVGGDDNATCCIVRLNGWGKWPKIDRTKELREDRLVDNAGKTTLLEEVKSLYIPNYKKLPKSRILPTMGQNIATVKVDGVYLKIWDVGSQSSLRVLWNEYYNKAHAIILVVDSCDNDRLQRCITGMKEINANNQAEGLPILMLANKQDLKSPDKMELANLKQLFNPVAENLNAQDSRVLPVSAVTGEGVKEAIGWIQARVTRNKLNRKPNYRKHRPMFSLIGRTIRVQSRRGITFQKLLSPQIRSLFIQTQETPNENALKFIPSGAVLLPSPKAPTVEVDGIKDALEKSELAFKLLMLLGYNFLTVVKKTDGEMKDNKKVPDWSVLKPQIFSIMTEHLTMGRPVLTDKYYDYIAGKMADQNRKEEEERDAEELEEEDEEIDPNDEVVELVKEMLVTRIQPAIQEDGGDIKFLKWDGETGTVYLRLIGACKSCSSSEITLKNGIEEMLKYYIDEVKSVEQVDEEALSEDSDPSQEFAEQPKNFKNAKLDDVPPSL</sequence>
<evidence type="ECO:0000256" key="1">
    <source>
        <dbReference type="ARBA" id="ARBA00006420"/>
    </source>
</evidence>
<dbReference type="RefSeq" id="XP_041138676.1">
    <property type="nucleotide sequence ID" value="XM_041280885.1"/>
</dbReference>
<keyword evidence="5" id="KW-0479">Metal-binding</keyword>
<dbReference type="InterPro" id="IPR034904">
    <property type="entry name" value="FSCA_dom_sf"/>
</dbReference>
<feature type="domain" description="PPM-type phosphatase" evidence="7">
    <location>
        <begin position="47"/>
        <end position="478"/>
    </location>
</feature>
<dbReference type="PANTHER" id="PTHR45909:SF1">
    <property type="entry name" value="ADP-RIBOSYLATION FACTOR-RELATED PROTEIN 1"/>
    <property type="match status" value="1"/>
</dbReference>
<feature type="compositionally biased region" description="Acidic residues" evidence="6">
    <location>
        <begin position="829"/>
        <end position="844"/>
    </location>
</feature>
<evidence type="ECO:0000259" key="7">
    <source>
        <dbReference type="PROSITE" id="PS51746"/>
    </source>
</evidence>
<comment type="similarity">
    <text evidence="1">Belongs to the NifU family.</text>
</comment>
<feature type="compositionally biased region" description="Acidic residues" evidence="6">
    <location>
        <begin position="924"/>
        <end position="934"/>
    </location>
</feature>
<dbReference type="SUPFAM" id="SSF52540">
    <property type="entry name" value="P-loop containing nucleoside triphosphate hydrolases"/>
    <property type="match status" value="1"/>
</dbReference>
<dbReference type="Pfam" id="PF08712">
    <property type="entry name" value="Nfu_N"/>
    <property type="match status" value="1"/>
</dbReference>
<dbReference type="PROSITE" id="PS51746">
    <property type="entry name" value="PPM_2"/>
    <property type="match status" value="1"/>
</dbReference>
<feature type="region of interest" description="Disordered" evidence="6">
    <location>
        <begin position="924"/>
        <end position="957"/>
    </location>
</feature>
<dbReference type="Gene3D" id="3.40.50.300">
    <property type="entry name" value="P-loop containing nucleotide triphosphate hydrolases"/>
    <property type="match status" value="1"/>
</dbReference>
<evidence type="ECO:0000256" key="2">
    <source>
        <dbReference type="ARBA" id="ARBA00022741"/>
    </source>
</evidence>
<dbReference type="GO" id="GO:0006886">
    <property type="term" value="P:intracellular protein transport"/>
    <property type="evidence" value="ECO:0007669"/>
    <property type="project" value="TreeGrafter"/>
</dbReference>
<dbReference type="PROSITE" id="PS51417">
    <property type="entry name" value="ARF"/>
    <property type="match status" value="1"/>
</dbReference>
<feature type="region of interest" description="Disordered" evidence="6">
    <location>
        <begin position="823"/>
        <end position="844"/>
    </location>
</feature>
<dbReference type="AlphaFoldDB" id="A0A871R6N6"/>
<keyword evidence="5" id="KW-0460">Magnesium</keyword>
<dbReference type="EMBL" id="CP063137">
    <property type="protein sequence ID" value="QOU22183.1"/>
    <property type="molecule type" value="Genomic_DNA"/>
</dbReference>
<dbReference type="Pfam" id="PF00025">
    <property type="entry name" value="Arf"/>
    <property type="match status" value="1"/>
</dbReference>
<dbReference type="GO" id="GO:0003924">
    <property type="term" value="F:GTPase activity"/>
    <property type="evidence" value="ECO:0007669"/>
    <property type="project" value="InterPro"/>
</dbReference>
<dbReference type="OrthoDB" id="416093at2759"/>
<dbReference type="SUPFAM" id="SSF81606">
    <property type="entry name" value="PP2C-like"/>
    <property type="match status" value="1"/>
</dbReference>
<dbReference type="PANTHER" id="PTHR45909">
    <property type="entry name" value="ADP-RIBOSYLATION FACTOR-RELATED PROTEIN 1"/>
    <property type="match status" value="1"/>
</dbReference>
<evidence type="ECO:0000256" key="3">
    <source>
        <dbReference type="ARBA" id="ARBA00023134"/>
    </source>
</evidence>
<organism evidence="8 9">
    <name type="scientific">Dekkera bruxellensis</name>
    <name type="common">Brettanomyces custersii</name>
    <dbReference type="NCBI Taxonomy" id="5007"/>
    <lineage>
        <taxon>Eukaryota</taxon>
        <taxon>Fungi</taxon>
        <taxon>Dikarya</taxon>
        <taxon>Ascomycota</taxon>
        <taxon>Saccharomycotina</taxon>
        <taxon>Pichiomycetes</taxon>
        <taxon>Pichiales</taxon>
        <taxon>Pichiaceae</taxon>
        <taxon>Brettanomyces</taxon>
    </lineage>
</organism>
<evidence type="ECO:0000313" key="8">
    <source>
        <dbReference type="EMBL" id="QOU22183.1"/>
    </source>
</evidence>
<dbReference type="CDD" id="cd00143">
    <property type="entry name" value="PP2Cc"/>
    <property type="match status" value="1"/>
</dbReference>
<gene>
    <name evidence="8" type="ORF">BRETT_002355</name>
</gene>
<dbReference type="GO" id="GO:0043001">
    <property type="term" value="P:Golgi to plasma membrane protein transport"/>
    <property type="evidence" value="ECO:0007669"/>
    <property type="project" value="TreeGrafter"/>
</dbReference>
<dbReference type="SUPFAM" id="SSF117916">
    <property type="entry name" value="Fe-S cluster assembly (FSCA) domain-like"/>
    <property type="match status" value="1"/>
</dbReference>
<feature type="binding site" evidence="5">
    <location>
        <position position="505"/>
    </location>
    <ligand>
        <name>Mg(2+)</name>
        <dbReference type="ChEBI" id="CHEBI:18420"/>
    </ligand>
</feature>
<dbReference type="InterPro" id="IPR001075">
    <property type="entry name" value="NIF_FeS_clus_asmbl_NifU_C"/>
</dbReference>
<dbReference type="Gene3D" id="3.30.300.130">
    <property type="entry name" value="Fe-S cluster assembly (FSCA)"/>
    <property type="match status" value="1"/>
</dbReference>
<dbReference type="GO" id="GO:0005506">
    <property type="term" value="F:iron ion binding"/>
    <property type="evidence" value="ECO:0007669"/>
    <property type="project" value="InterPro"/>
</dbReference>
<dbReference type="SUPFAM" id="SSF110836">
    <property type="entry name" value="Hypothetical protein SAV1430"/>
    <property type="match status" value="1"/>
</dbReference>
<dbReference type="Gene3D" id="3.60.40.10">
    <property type="entry name" value="PPM-type phosphatase domain"/>
    <property type="match status" value="1"/>
</dbReference>
<dbReference type="SMART" id="SM00332">
    <property type="entry name" value="PP2Cc"/>
    <property type="match status" value="1"/>
</dbReference>
<reference evidence="8" key="1">
    <citation type="submission" date="2020-10" db="EMBL/GenBank/DDBJ databases">
        <authorList>
            <person name="Palmer J.M."/>
        </authorList>
    </citation>
    <scope>NUCLEOTIDE SEQUENCE</scope>
    <source>
        <strain evidence="8">UCD 2041</strain>
    </source>
</reference>
<dbReference type="Pfam" id="PF01106">
    <property type="entry name" value="NifU"/>
    <property type="match status" value="1"/>
</dbReference>
<dbReference type="GO" id="GO:0051536">
    <property type="term" value="F:iron-sulfur cluster binding"/>
    <property type="evidence" value="ECO:0007669"/>
    <property type="project" value="InterPro"/>
</dbReference>
<dbReference type="Pfam" id="PF00481">
    <property type="entry name" value="PP2C"/>
    <property type="match status" value="1"/>
</dbReference>
<dbReference type="GeneID" id="64574279"/>
<dbReference type="InterPro" id="IPR036498">
    <property type="entry name" value="Nfu/NifU_N_sf"/>
</dbReference>
<dbReference type="NCBIfam" id="TIGR00231">
    <property type="entry name" value="small_GTP"/>
    <property type="match status" value="1"/>
</dbReference>
<feature type="compositionally biased region" description="Basic and acidic residues" evidence="6">
    <location>
        <begin position="948"/>
        <end position="957"/>
    </location>
</feature>
<protein>
    <recommendedName>
        <fullName evidence="7">PPM-type phosphatase domain-containing protein</fullName>
    </recommendedName>
</protein>
<evidence type="ECO:0000313" key="9">
    <source>
        <dbReference type="Proteomes" id="UP000663131"/>
    </source>
</evidence>
<dbReference type="InterPro" id="IPR027417">
    <property type="entry name" value="P-loop_NTPase"/>
</dbReference>
<proteinExistence type="inferred from homology"/>
<keyword evidence="2 4" id="KW-0547">Nucleotide-binding</keyword>
<keyword evidence="3 4" id="KW-0342">GTP-binding</keyword>
<dbReference type="InterPro" id="IPR001932">
    <property type="entry name" value="PPM-type_phosphatase-like_dom"/>
</dbReference>
<dbReference type="GO" id="GO:0034067">
    <property type="term" value="P:protein localization to Golgi apparatus"/>
    <property type="evidence" value="ECO:0007669"/>
    <property type="project" value="TreeGrafter"/>
</dbReference>
<dbReference type="PROSITE" id="PS51419">
    <property type="entry name" value="RAB"/>
    <property type="match status" value="1"/>
</dbReference>
<feature type="binding site" evidence="5">
    <location>
        <position position="530"/>
    </location>
    <ligand>
        <name>Mg(2+)</name>
        <dbReference type="ChEBI" id="CHEBI:18420"/>
    </ligand>
</feature>
<dbReference type="GO" id="GO:0016226">
    <property type="term" value="P:iron-sulfur cluster assembly"/>
    <property type="evidence" value="ECO:0007669"/>
    <property type="project" value="InterPro"/>
</dbReference>
<dbReference type="InterPro" id="IPR024156">
    <property type="entry name" value="Small_GTPase_ARF"/>
</dbReference>
<dbReference type="InterPro" id="IPR006689">
    <property type="entry name" value="Small_GTPase_ARF/SAR"/>
</dbReference>
<dbReference type="FunFam" id="3.30.300.130:FF:000001">
    <property type="entry name" value="NFU1 iron-sulfur cluster scaffold"/>
    <property type="match status" value="1"/>
</dbReference>
<evidence type="ECO:0000256" key="4">
    <source>
        <dbReference type="PIRSR" id="PIRSR606689-1"/>
    </source>
</evidence>
<accession>A0A871R6N6</accession>
<dbReference type="GO" id="GO:0005525">
    <property type="term" value="F:GTP binding"/>
    <property type="evidence" value="ECO:0007669"/>
    <property type="project" value="UniProtKB-KW"/>
</dbReference>
<dbReference type="Gene3D" id="3.30.1370.70">
    <property type="entry name" value="Scaffold protein Nfu/NifU, N-terminal domain"/>
    <property type="match status" value="1"/>
</dbReference>
<reference evidence="8" key="2">
    <citation type="journal article" name="BMC Genomics">
        <title>New genome assemblies reveal patterns of domestication and adaptation across Brettanomyces (Dekkera) species.</title>
        <authorList>
            <person name="Roach M.J."/>
            <person name="Borneman A.R."/>
        </authorList>
    </citation>
    <scope>NUCLEOTIDE SEQUENCE</scope>
    <source>
        <strain evidence="8">UCD 2041</strain>
    </source>
</reference>
<dbReference type="SMART" id="SM00932">
    <property type="entry name" value="Nfu_N"/>
    <property type="match status" value="1"/>
</dbReference>
<dbReference type="SMART" id="SM00178">
    <property type="entry name" value="SAR"/>
    <property type="match status" value="1"/>
</dbReference>
<dbReference type="InterPro" id="IPR036457">
    <property type="entry name" value="PPM-type-like_dom_sf"/>
</dbReference>
<dbReference type="GO" id="GO:0005794">
    <property type="term" value="C:Golgi apparatus"/>
    <property type="evidence" value="ECO:0007669"/>
    <property type="project" value="TreeGrafter"/>
</dbReference>
<dbReference type="InterPro" id="IPR014824">
    <property type="entry name" value="Nfu/NifU_N"/>
</dbReference>
<evidence type="ECO:0000256" key="5">
    <source>
        <dbReference type="PIRSR" id="PIRSR606689-2"/>
    </source>
</evidence>
<evidence type="ECO:0000256" key="6">
    <source>
        <dbReference type="SAM" id="MobiDB-lite"/>
    </source>
</evidence>
<feature type="binding site" evidence="4">
    <location>
        <begin position="608"/>
        <end position="611"/>
    </location>
    <ligand>
        <name>GTP</name>
        <dbReference type="ChEBI" id="CHEBI:37565"/>
    </ligand>
</feature>
<dbReference type="Proteomes" id="UP000663131">
    <property type="component" value="Chromosome 9"/>
</dbReference>
<dbReference type="KEGG" id="bbrx:BRETT_002355"/>